<dbReference type="EMBL" id="BTTX01000003">
    <property type="protein sequence ID" value="GMU06539.1"/>
    <property type="molecule type" value="Genomic_DNA"/>
</dbReference>
<keyword evidence="3" id="KW-1185">Reference proteome</keyword>
<reference evidence="2 3" key="1">
    <citation type="journal article" date="2024" name="Arch. Microbiol.">
        <title>Corallococcus caeni sp. nov., a novel myxobacterium isolated from activated sludge.</title>
        <authorList>
            <person name="Tomita S."/>
            <person name="Nakai R."/>
            <person name="Kuroda K."/>
            <person name="Kurashita H."/>
            <person name="Hatamoto M."/>
            <person name="Yamaguchi T."/>
            <person name="Narihiro T."/>
        </authorList>
    </citation>
    <scope>NUCLEOTIDE SEQUENCE [LARGE SCALE GENOMIC DNA]</scope>
    <source>
        <strain evidence="2 3">NO1</strain>
    </source>
</reference>
<name>A0ABQ6QS86_9BACT</name>
<comment type="caution">
    <text evidence="2">The sequence shown here is derived from an EMBL/GenBank/DDBJ whole genome shotgun (WGS) entry which is preliminary data.</text>
</comment>
<protein>
    <submittedName>
        <fullName evidence="2">Uncharacterized protein</fullName>
    </submittedName>
</protein>
<evidence type="ECO:0000313" key="3">
    <source>
        <dbReference type="Proteomes" id="UP001342631"/>
    </source>
</evidence>
<sequence length="75" mass="8361">MRGEPRREGHPRQRGVEALKTTHRPSSGSCRDLMGVQRYLARAPIRWRFGVDSARQKLGKSYPLMAQAAGQKAAA</sequence>
<dbReference type="Proteomes" id="UP001342631">
    <property type="component" value="Unassembled WGS sequence"/>
</dbReference>
<accession>A0ABQ6QS86</accession>
<gene>
    <name evidence="2" type="ORF">ASNO1_27920</name>
</gene>
<feature type="region of interest" description="Disordered" evidence="1">
    <location>
        <begin position="1"/>
        <end position="30"/>
    </location>
</feature>
<organism evidence="2 3">
    <name type="scientific">Corallococcus caeni</name>
    <dbReference type="NCBI Taxonomy" id="3082388"/>
    <lineage>
        <taxon>Bacteria</taxon>
        <taxon>Pseudomonadati</taxon>
        <taxon>Myxococcota</taxon>
        <taxon>Myxococcia</taxon>
        <taxon>Myxococcales</taxon>
        <taxon>Cystobacterineae</taxon>
        <taxon>Myxococcaceae</taxon>
        <taxon>Corallococcus</taxon>
    </lineage>
</organism>
<feature type="compositionally biased region" description="Basic and acidic residues" evidence="1">
    <location>
        <begin position="1"/>
        <end position="17"/>
    </location>
</feature>
<proteinExistence type="predicted"/>
<evidence type="ECO:0000313" key="2">
    <source>
        <dbReference type="EMBL" id="GMU06539.1"/>
    </source>
</evidence>
<evidence type="ECO:0000256" key="1">
    <source>
        <dbReference type="SAM" id="MobiDB-lite"/>
    </source>
</evidence>